<evidence type="ECO:0000313" key="2">
    <source>
        <dbReference type="Proteomes" id="UP000026913"/>
    </source>
</evidence>
<accession>A0A024EA00</accession>
<reference evidence="1 2" key="1">
    <citation type="journal article" date="2012" name="J. Bacteriol.">
        <title>Genome sequence of cold-adapted Pseudomonas mandelii strain JR-1.</title>
        <authorList>
            <person name="Jang S.H."/>
            <person name="Kim J."/>
            <person name="Kim J."/>
            <person name="Hong S."/>
            <person name="Lee C."/>
        </authorList>
    </citation>
    <scope>NUCLEOTIDE SEQUENCE [LARGE SCALE GENOMIC DNA]</scope>
    <source>
        <strain evidence="1 2">JR-1</strain>
    </source>
</reference>
<sequence>MCGRPCLIQAQDADQKHPAHGWFEPSEKPHYHFLRNQLAHPFWGENTTSVACRNEKARQETGFKM</sequence>
<dbReference type="Proteomes" id="UP000026913">
    <property type="component" value="Chromosome"/>
</dbReference>
<gene>
    <name evidence="1" type="ORF">OU5_2372</name>
</gene>
<dbReference type="EMBL" id="CP005960">
    <property type="protein sequence ID" value="AHZ69451.1"/>
    <property type="molecule type" value="Genomic_DNA"/>
</dbReference>
<organism evidence="1 2">
    <name type="scientific">Pseudomonas mandelii JR-1</name>
    <dbReference type="NCBI Taxonomy" id="1147786"/>
    <lineage>
        <taxon>Bacteria</taxon>
        <taxon>Pseudomonadati</taxon>
        <taxon>Pseudomonadota</taxon>
        <taxon>Gammaproteobacteria</taxon>
        <taxon>Pseudomonadales</taxon>
        <taxon>Pseudomonadaceae</taxon>
        <taxon>Pseudomonas</taxon>
    </lineage>
</organism>
<dbReference type="KEGG" id="pman:OU5_2372"/>
<proteinExistence type="predicted"/>
<name>A0A024EA00_9PSED</name>
<dbReference type="AlphaFoldDB" id="A0A024EA00"/>
<evidence type="ECO:0000313" key="1">
    <source>
        <dbReference type="EMBL" id="AHZ69451.1"/>
    </source>
</evidence>
<dbReference type="HOGENOM" id="CLU_2846489_0_0_6"/>
<protein>
    <submittedName>
        <fullName evidence="1">Sensor protein</fullName>
    </submittedName>
</protein>